<keyword evidence="3" id="KW-1185">Reference proteome</keyword>
<accession>A0AAE1B3A2</accession>
<sequence>MKSNNGGDLGLSEDLTDLNQDNTFTPATARASVAKVDQRDINGLRRNVFESYAIMLGRRRETGPELSPSRRVEVISRETRQ</sequence>
<feature type="region of interest" description="Disordered" evidence="1">
    <location>
        <begin position="61"/>
        <end position="81"/>
    </location>
</feature>
<name>A0AAE1B3A2_9GAST</name>
<dbReference type="EMBL" id="JAWDGP010000665">
    <property type="protein sequence ID" value="KAK3798574.1"/>
    <property type="molecule type" value="Genomic_DNA"/>
</dbReference>
<reference evidence="2" key="1">
    <citation type="journal article" date="2023" name="G3 (Bethesda)">
        <title>A reference genome for the long-term kleptoplast-retaining sea slug Elysia crispata morphotype clarki.</title>
        <authorList>
            <person name="Eastman K.E."/>
            <person name="Pendleton A.L."/>
            <person name="Shaikh M.A."/>
            <person name="Suttiyut T."/>
            <person name="Ogas R."/>
            <person name="Tomko P."/>
            <person name="Gavelis G."/>
            <person name="Widhalm J.R."/>
            <person name="Wisecaver J.H."/>
        </authorList>
    </citation>
    <scope>NUCLEOTIDE SEQUENCE</scope>
    <source>
        <strain evidence="2">ECLA1</strain>
    </source>
</reference>
<protein>
    <submittedName>
        <fullName evidence="2">Uncharacterized protein</fullName>
    </submittedName>
</protein>
<organism evidence="2 3">
    <name type="scientific">Elysia crispata</name>
    <name type="common">lettuce slug</name>
    <dbReference type="NCBI Taxonomy" id="231223"/>
    <lineage>
        <taxon>Eukaryota</taxon>
        <taxon>Metazoa</taxon>
        <taxon>Spiralia</taxon>
        <taxon>Lophotrochozoa</taxon>
        <taxon>Mollusca</taxon>
        <taxon>Gastropoda</taxon>
        <taxon>Heterobranchia</taxon>
        <taxon>Euthyneura</taxon>
        <taxon>Panpulmonata</taxon>
        <taxon>Sacoglossa</taxon>
        <taxon>Placobranchoidea</taxon>
        <taxon>Plakobranchidae</taxon>
        <taxon>Elysia</taxon>
    </lineage>
</organism>
<gene>
    <name evidence="2" type="ORF">RRG08_031585</name>
</gene>
<evidence type="ECO:0000313" key="2">
    <source>
        <dbReference type="EMBL" id="KAK3798574.1"/>
    </source>
</evidence>
<evidence type="ECO:0000313" key="3">
    <source>
        <dbReference type="Proteomes" id="UP001283361"/>
    </source>
</evidence>
<dbReference type="AlphaFoldDB" id="A0AAE1B3A2"/>
<dbReference type="Proteomes" id="UP001283361">
    <property type="component" value="Unassembled WGS sequence"/>
</dbReference>
<proteinExistence type="predicted"/>
<evidence type="ECO:0000256" key="1">
    <source>
        <dbReference type="SAM" id="MobiDB-lite"/>
    </source>
</evidence>
<comment type="caution">
    <text evidence="2">The sequence shown here is derived from an EMBL/GenBank/DDBJ whole genome shotgun (WGS) entry which is preliminary data.</text>
</comment>